<evidence type="ECO:0000313" key="3">
    <source>
        <dbReference type="Proteomes" id="UP000076761"/>
    </source>
</evidence>
<feature type="region of interest" description="Disordered" evidence="1">
    <location>
        <begin position="1"/>
        <end position="24"/>
    </location>
</feature>
<sequence>MRGRHGLPQQTVHHPHQPPPLVVPQQIGVHPQAFEHSRPVDPNDVYSEYVRAHEGARLVPGQDGRPVPVSEGIMGPGVAPPSHAPSRHSRRDSGHALESQRQLPPLPPLQLEQPLAHGHAHHHSSHSQSGSSRSDSRSHSRSRGRQELPPPQMHPTGPGQPPQQLAVDSLPPLHHALHPAEMSPERERSRRYDTQEFAIPHPHSHSRTPPHVELHSPSLLAPEGQLPSPSSSKGTSGRIHNHQRVGPGANINRMHRPRESERDWEREREPDLARDAPTPRVPTPPYAVRHRQSREREGDDRDYLPTSRLRGEQTDRDLSDRHDSRGGSGSGSPASADARTSAGESLSQPASQVTEVSHERQRSYPHRSGNPPIPDPEQERGPVLDDHSARSSLDSRKRSRDDMEVDSDNGADSSRGTGDSGDARNGGYVSDDRRSKRVHPDNGSPADEDATME</sequence>
<dbReference type="EMBL" id="KV425577">
    <property type="protein sequence ID" value="KZT24593.1"/>
    <property type="molecule type" value="Genomic_DNA"/>
</dbReference>
<dbReference type="AlphaFoldDB" id="A0A165S2M6"/>
<feature type="region of interest" description="Disordered" evidence="1">
    <location>
        <begin position="55"/>
        <end position="453"/>
    </location>
</feature>
<feature type="compositionally biased region" description="Basic and acidic residues" evidence="1">
    <location>
        <begin position="294"/>
        <end position="325"/>
    </location>
</feature>
<dbReference type="OrthoDB" id="10070927at2759"/>
<keyword evidence="3" id="KW-1185">Reference proteome</keyword>
<feature type="compositionally biased region" description="Basic and acidic residues" evidence="1">
    <location>
        <begin position="183"/>
        <end position="194"/>
    </location>
</feature>
<reference evidence="2 3" key="1">
    <citation type="journal article" date="2016" name="Mol. Biol. Evol.">
        <title>Comparative Genomics of Early-Diverging Mushroom-Forming Fungi Provides Insights into the Origins of Lignocellulose Decay Capabilities.</title>
        <authorList>
            <person name="Nagy L.G."/>
            <person name="Riley R."/>
            <person name="Tritt A."/>
            <person name="Adam C."/>
            <person name="Daum C."/>
            <person name="Floudas D."/>
            <person name="Sun H."/>
            <person name="Yadav J.S."/>
            <person name="Pangilinan J."/>
            <person name="Larsson K.H."/>
            <person name="Matsuura K."/>
            <person name="Barry K."/>
            <person name="Labutti K."/>
            <person name="Kuo R."/>
            <person name="Ohm R.A."/>
            <person name="Bhattacharya S.S."/>
            <person name="Shirouzu T."/>
            <person name="Yoshinaga Y."/>
            <person name="Martin F.M."/>
            <person name="Grigoriev I.V."/>
            <person name="Hibbett D.S."/>
        </authorList>
    </citation>
    <scope>NUCLEOTIDE SEQUENCE [LARGE SCALE GENOMIC DNA]</scope>
    <source>
        <strain evidence="2 3">HHB14362 ss-1</strain>
    </source>
</reference>
<dbReference type="Proteomes" id="UP000076761">
    <property type="component" value="Unassembled WGS sequence"/>
</dbReference>
<organism evidence="2 3">
    <name type="scientific">Neolentinus lepideus HHB14362 ss-1</name>
    <dbReference type="NCBI Taxonomy" id="1314782"/>
    <lineage>
        <taxon>Eukaryota</taxon>
        <taxon>Fungi</taxon>
        <taxon>Dikarya</taxon>
        <taxon>Basidiomycota</taxon>
        <taxon>Agaricomycotina</taxon>
        <taxon>Agaricomycetes</taxon>
        <taxon>Gloeophyllales</taxon>
        <taxon>Gloeophyllaceae</taxon>
        <taxon>Neolentinus</taxon>
    </lineage>
</organism>
<name>A0A165S2M6_9AGAM</name>
<proteinExistence type="predicted"/>
<feature type="compositionally biased region" description="Basic and acidic residues" evidence="1">
    <location>
        <begin position="430"/>
        <end position="440"/>
    </location>
</feature>
<evidence type="ECO:0000313" key="2">
    <source>
        <dbReference type="EMBL" id="KZT24593.1"/>
    </source>
</evidence>
<feature type="compositionally biased region" description="Basic and acidic residues" evidence="1">
    <location>
        <begin position="257"/>
        <end position="274"/>
    </location>
</feature>
<feature type="compositionally biased region" description="Pro residues" evidence="1">
    <location>
        <begin position="148"/>
        <end position="161"/>
    </location>
</feature>
<protein>
    <submittedName>
        <fullName evidence="2">Uncharacterized protein</fullName>
    </submittedName>
</protein>
<dbReference type="STRING" id="1314782.A0A165S2M6"/>
<feature type="compositionally biased region" description="Basic and acidic residues" evidence="1">
    <location>
        <begin position="377"/>
        <end position="402"/>
    </location>
</feature>
<gene>
    <name evidence="2" type="ORF">NEOLEDRAFT_1135025</name>
</gene>
<dbReference type="InParanoid" id="A0A165S2M6"/>
<feature type="compositionally biased region" description="Polar residues" evidence="1">
    <location>
        <begin position="342"/>
        <end position="355"/>
    </location>
</feature>
<accession>A0A165S2M6</accession>
<evidence type="ECO:0000256" key="1">
    <source>
        <dbReference type="SAM" id="MobiDB-lite"/>
    </source>
</evidence>